<evidence type="ECO:0000313" key="1">
    <source>
        <dbReference type="EMBL" id="MCA9758769.1"/>
    </source>
</evidence>
<sequence length="457" mass="48802">MTCVQTRTCVGATLSLALVLTMNGCTRDTSHLEPIPPNTDPIVFSDALGNGVDFQAFLGSDFGAISVDPVGPFRGQASLKVTVPNPGNPDATYAGGAFPASTVRDLSGYDALTFWARASRNATLDIVGLGNDNTGTSRYDASWSGIPLTTSWTKYVVPIPLPSRLASERGLFYFAEGPEAGSGYEIWFDEIQYERVGTISNPRPSILNANVTSFLGSEVSVTGTQTTFDVGGSDQTIAHSPDYMTFSSSDEAVAVVDDGVIRIVGGGTATITGRLGDVDATGAVTIDVAASPTEPAPTPQLASSDVLSLFSDAYSNLSIDTWSAAWDRAEVVDLRIDDDNVKAYTQLLFAGVEFISQTIDASEMTHFHADLWIPAGNVFRVKLVDFGADGEFGGTDDREHELSLSPTTDPALETETWVSLDIPLERFTNLTTRAHLAQLIFSGNTGTAYLDNIYFHR</sequence>
<name>A0A956NGY1_UNCEI</name>
<gene>
    <name evidence="1" type="ORF">KDA27_23450</name>
</gene>
<dbReference type="Gene3D" id="2.60.40.1080">
    <property type="match status" value="1"/>
</dbReference>
<dbReference type="SUPFAM" id="SSF49373">
    <property type="entry name" value="Invasin/intimin cell-adhesion fragments"/>
    <property type="match status" value="1"/>
</dbReference>
<keyword evidence="1" id="KW-0378">Hydrolase</keyword>
<accession>A0A956NGY1</accession>
<comment type="caution">
    <text evidence="1">The sequence shown here is derived from an EMBL/GenBank/DDBJ whole genome shotgun (WGS) entry which is preliminary data.</text>
</comment>
<dbReference type="SUPFAM" id="SSF49785">
    <property type="entry name" value="Galactose-binding domain-like"/>
    <property type="match status" value="1"/>
</dbReference>
<evidence type="ECO:0000313" key="2">
    <source>
        <dbReference type="Proteomes" id="UP000739538"/>
    </source>
</evidence>
<dbReference type="Gene3D" id="2.60.120.430">
    <property type="entry name" value="Galactose-binding lectin"/>
    <property type="match status" value="2"/>
</dbReference>
<dbReference type="InterPro" id="IPR008979">
    <property type="entry name" value="Galactose-bd-like_sf"/>
</dbReference>
<dbReference type="Proteomes" id="UP000739538">
    <property type="component" value="Unassembled WGS sequence"/>
</dbReference>
<proteinExistence type="predicted"/>
<organism evidence="1 2">
    <name type="scientific">Eiseniibacteriota bacterium</name>
    <dbReference type="NCBI Taxonomy" id="2212470"/>
    <lineage>
        <taxon>Bacteria</taxon>
        <taxon>Candidatus Eiseniibacteriota</taxon>
    </lineage>
</organism>
<dbReference type="EMBL" id="JAGQHS010000209">
    <property type="protein sequence ID" value="MCA9758769.1"/>
    <property type="molecule type" value="Genomic_DNA"/>
</dbReference>
<protein>
    <submittedName>
        <fullName evidence="1">Glycosyl hydrolase family 16</fullName>
    </submittedName>
</protein>
<reference evidence="1" key="1">
    <citation type="submission" date="2020-04" db="EMBL/GenBank/DDBJ databases">
        <authorList>
            <person name="Zhang T."/>
        </authorList>
    </citation>
    <scope>NUCLEOTIDE SEQUENCE</scope>
    <source>
        <strain evidence="1">HKST-UBA02</strain>
    </source>
</reference>
<reference evidence="1" key="2">
    <citation type="journal article" date="2021" name="Microbiome">
        <title>Successional dynamics and alternative stable states in a saline activated sludge microbial community over 9 years.</title>
        <authorList>
            <person name="Wang Y."/>
            <person name="Ye J."/>
            <person name="Ju F."/>
            <person name="Liu L."/>
            <person name="Boyd J.A."/>
            <person name="Deng Y."/>
            <person name="Parks D.H."/>
            <person name="Jiang X."/>
            <person name="Yin X."/>
            <person name="Woodcroft B.J."/>
            <person name="Tyson G.W."/>
            <person name="Hugenholtz P."/>
            <person name="Polz M.F."/>
            <person name="Zhang T."/>
        </authorList>
    </citation>
    <scope>NUCLEOTIDE SEQUENCE</scope>
    <source>
        <strain evidence="1">HKST-UBA02</strain>
    </source>
</reference>
<dbReference type="GO" id="GO:0016787">
    <property type="term" value="F:hydrolase activity"/>
    <property type="evidence" value="ECO:0007669"/>
    <property type="project" value="UniProtKB-KW"/>
</dbReference>
<dbReference type="AlphaFoldDB" id="A0A956NGY1"/>
<dbReference type="InterPro" id="IPR008964">
    <property type="entry name" value="Invasin/intimin_cell_adhesion"/>
</dbReference>